<dbReference type="GO" id="GO:0016829">
    <property type="term" value="F:lyase activity"/>
    <property type="evidence" value="ECO:0007669"/>
    <property type="project" value="UniProtKB-KW"/>
</dbReference>
<comment type="caution">
    <text evidence="7">The sequence shown here is derived from an EMBL/GenBank/DDBJ whole genome shotgun (WGS) entry which is preliminary data.</text>
</comment>
<evidence type="ECO:0000256" key="2">
    <source>
        <dbReference type="ARBA" id="ARBA00022801"/>
    </source>
</evidence>
<dbReference type="PANTHER" id="PTHR13522:SF3">
    <property type="entry name" value="U6 SNRNA PHOSPHODIESTERASE 1"/>
    <property type="match status" value="1"/>
</dbReference>
<dbReference type="OrthoDB" id="49151at2759"/>
<evidence type="ECO:0000313" key="8">
    <source>
        <dbReference type="Proteomes" id="UP001061958"/>
    </source>
</evidence>
<dbReference type="InterPro" id="IPR009097">
    <property type="entry name" value="Cyclic_Pdiesterase"/>
</dbReference>
<keyword evidence="1" id="KW-0540">Nuclease</keyword>
<reference evidence="7" key="2">
    <citation type="submission" date="2022-01" db="EMBL/GenBank/DDBJ databases">
        <authorList>
            <person name="Hirooka S."/>
            <person name="Miyagishima S.Y."/>
        </authorList>
    </citation>
    <scope>NUCLEOTIDE SEQUENCE</scope>
    <source>
        <strain evidence="7">NBRC 102759</strain>
    </source>
</reference>
<evidence type="ECO:0000256" key="5">
    <source>
        <dbReference type="ARBA" id="ARBA00029543"/>
    </source>
</evidence>
<dbReference type="SUPFAM" id="SSF55144">
    <property type="entry name" value="LigT-like"/>
    <property type="match status" value="1"/>
</dbReference>
<dbReference type="Proteomes" id="UP001061958">
    <property type="component" value="Unassembled WGS sequence"/>
</dbReference>
<gene>
    <name evidence="7" type="ORF">GpartN1_g4516.t1</name>
</gene>
<evidence type="ECO:0000256" key="1">
    <source>
        <dbReference type="ARBA" id="ARBA00022722"/>
    </source>
</evidence>
<reference evidence="7" key="1">
    <citation type="journal article" date="2022" name="Proc. Natl. Acad. Sci. U.S.A.">
        <title>Life cycle and functional genomics of the unicellular red alga Galdieria for elucidating algal and plant evolution and industrial use.</title>
        <authorList>
            <person name="Hirooka S."/>
            <person name="Itabashi T."/>
            <person name="Ichinose T.M."/>
            <person name="Onuma R."/>
            <person name="Fujiwara T."/>
            <person name="Yamashita S."/>
            <person name="Jong L.W."/>
            <person name="Tomita R."/>
            <person name="Iwane A.H."/>
            <person name="Miyagishima S.Y."/>
        </authorList>
    </citation>
    <scope>NUCLEOTIDE SEQUENCE</scope>
    <source>
        <strain evidence="7">NBRC 102759</strain>
    </source>
</reference>
<keyword evidence="4" id="KW-0539">Nucleus</keyword>
<name>A0A9C7PYG0_9RHOD</name>
<evidence type="ECO:0000313" key="7">
    <source>
        <dbReference type="EMBL" id="GJQ12725.1"/>
    </source>
</evidence>
<accession>A0A9C7PYG0</accession>
<sequence length="255" mass="29462">MEWIQCYQEETSDTDKDLLVHHRQSQDNPSLPSAKKVLLKGDLVGPVGKLGLFPTLVFVGLARETCEELAAFGSQLINQSQTWFDKEESVWKISFYLEQLQQLNSSSTRVSCPNALPPHISLSRTVFLGDMYTESFIQTLRRLTRIHYFQLKDDVQRLQLFQNDENNTSFLGLLLEQGKNLVQDWILQVDKVMQTFRLPIFYSPAVPHVTFAKSSQQEWSREVVAKLQKLIPTQPIQIRVQGLYCLIGCKIYFIY</sequence>
<dbReference type="EMBL" id="BQMJ01000036">
    <property type="protein sequence ID" value="GJQ12725.1"/>
    <property type="molecule type" value="Genomic_DNA"/>
</dbReference>
<evidence type="ECO:0000256" key="6">
    <source>
        <dbReference type="ARBA" id="ARBA00030030"/>
    </source>
</evidence>
<dbReference type="InterPro" id="IPR027521">
    <property type="entry name" value="Usb1"/>
</dbReference>
<proteinExistence type="predicted"/>
<dbReference type="PANTHER" id="PTHR13522">
    <property type="entry name" value="U6 SNRNA PHOSPHODIESTERASE 1"/>
    <property type="match status" value="1"/>
</dbReference>
<dbReference type="Pfam" id="PF09749">
    <property type="entry name" value="HVSL"/>
    <property type="match status" value="1"/>
</dbReference>
<keyword evidence="8" id="KW-1185">Reference proteome</keyword>
<dbReference type="GO" id="GO:0000175">
    <property type="term" value="F:3'-5'-RNA exonuclease activity"/>
    <property type="evidence" value="ECO:0007669"/>
    <property type="project" value="TreeGrafter"/>
</dbReference>
<keyword evidence="3" id="KW-0456">Lyase</keyword>
<organism evidence="7 8">
    <name type="scientific">Galdieria partita</name>
    <dbReference type="NCBI Taxonomy" id="83374"/>
    <lineage>
        <taxon>Eukaryota</taxon>
        <taxon>Rhodophyta</taxon>
        <taxon>Bangiophyceae</taxon>
        <taxon>Galdieriales</taxon>
        <taxon>Galdieriaceae</taxon>
        <taxon>Galdieria</taxon>
    </lineage>
</organism>
<dbReference type="GO" id="GO:0034477">
    <property type="term" value="P:U6 snRNA 3'-end processing"/>
    <property type="evidence" value="ECO:0007669"/>
    <property type="project" value="InterPro"/>
</dbReference>
<dbReference type="GO" id="GO:0005634">
    <property type="term" value="C:nucleus"/>
    <property type="evidence" value="ECO:0007669"/>
    <property type="project" value="TreeGrafter"/>
</dbReference>
<dbReference type="AlphaFoldDB" id="A0A9C7PYG0"/>
<dbReference type="Gene3D" id="3.90.1140.10">
    <property type="entry name" value="Cyclic phosphodiesterase"/>
    <property type="match status" value="1"/>
</dbReference>
<keyword evidence="2" id="KW-0378">Hydrolase</keyword>
<evidence type="ECO:0000256" key="3">
    <source>
        <dbReference type="ARBA" id="ARBA00023239"/>
    </source>
</evidence>
<evidence type="ECO:0000256" key="4">
    <source>
        <dbReference type="ARBA" id="ARBA00023242"/>
    </source>
</evidence>
<protein>
    <recommendedName>
        <fullName evidence="5">U6 snRNA phosphodiesterase 1</fullName>
    </recommendedName>
    <alternativeName>
        <fullName evidence="6">3'-5' RNA exonuclease USB1</fullName>
    </alternativeName>
</protein>